<dbReference type="EMBL" id="CP165623">
    <property type="protein sequence ID" value="XDV04879.1"/>
    <property type="molecule type" value="Genomic_DNA"/>
</dbReference>
<protein>
    <submittedName>
        <fullName evidence="2">Uncharacterized protein</fullName>
    </submittedName>
</protein>
<accession>A0AB39WWR3</accession>
<feature type="compositionally biased region" description="Basic and acidic residues" evidence="1">
    <location>
        <begin position="80"/>
        <end position="89"/>
    </location>
</feature>
<name>A0AB39WWR3_9PSED</name>
<evidence type="ECO:0000313" key="2">
    <source>
        <dbReference type="EMBL" id="XDV04879.1"/>
    </source>
</evidence>
<dbReference type="AlphaFoldDB" id="A0AB39WWR3"/>
<sequence length="138" mass="15308">MANATAAKVGQHLPRILRAGEAPGYLGMCRGEFDKTVRPHVREFRIGTQGVGFDRIELDEWIDAYIASRLIEKAVNQDNNRPRSERQGKDNGATPWPKKQSPASRKCRAASGKSTKSTEENEFKRVLALVTAKKPSST</sequence>
<gene>
    <name evidence="2" type="ORF">AB3G35_17585</name>
</gene>
<proteinExistence type="predicted"/>
<organism evidence="2">
    <name type="scientific">Pseudomonas sp. WC2401</name>
    <dbReference type="NCBI Taxonomy" id="3234143"/>
    <lineage>
        <taxon>Bacteria</taxon>
        <taxon>Pseudomonadati</taxon>
        <taxon>Pseudomonadota</taxon>
        <taxon>Gammaproteobacteria</taxon>
        <taxon>Pseudomonadales</taxon>
        <taxon>Pseudomonadaceae</taxon>
        <taxon>Pseudomonas</taxon>
    </lineage>
</organism>
<evidence type="ECO:0000256" key="1">
    <source>
        <dbReference type="SAM" id="MobiDB-lite"/>
    </source>
</evidence>
<feature type="region of interest" description="Disordered" evidence="1">
    <location>
        <begin position="73"/>
        <end position="122"/>
    </location>
</feature>
<dbReference type="RefSeq" id="WP_369781877.1">
    <property type="nucleotide sequence ID" value="NZ_CP165623.1"/>
</dbReference>
<reference evidence="2" key="1">
    <citation type="submission" date="2024-07" db="EMBL/GenBank/DDBJ databases">
        <authorList>
            <person name="Biller S.J."/>
        </authorList>
    </citation>
    <scope>NUCLEOTIDE SEQUENCE</scope>
    <source>
        <strain evidence="2">WC2401</strain>
    </source>
</reference>